<accession>A0A4P8WMX3</accession>
<evidence type="ECO:0000313" key="3">
    <source>
        <dbReference type="Proteomes" id="UP000302218"/>
    </source>
</evidence>
<sequence>MLECECSKACDNPCGRKRDRTDRQPKNHSRDCGSDLQDTCCGIASKDDIFPGVVVEIDGISVFLIPPVAMAECLQAPIAVGAEKLAAFLGKIKVQFASALPNCPVSFPYTLVDVIGELSSGIRN</sequence>
<dbReference type="EMBL" id="CP040332">
    <property type="protein sequence ID" value="QCS44794.1"/>
    <property type="molecule type" value="Genomic_DNA"/>
</dbReference>
<feature type="region of interest" description="Disordered" evidence="1">
    <location>
        <begin position="15"/>
        <end position="34"/>
    </location>
</feature>
<feature type="compositionally biased region" description="Basic and acidic residues" evidence="1">
    <location>
        <begin position="15"/>
        <end position="33"/>
    </location>
</feature>
<dbReference type="KEGG" id="nvr:FEJ81_21020"/>
<dbReference type="AlphaFoldDB" id="A0A4P8WMX3"/>
<evidence type="ECO:0000313" key="2">
    <source>
        <dbReference type="EMBL" id="QCS44794.1"/>
    </source>
</evidence>
<keyword evidence="2" id="KW-0614">Plasmid</keyword>
<proteinExistence type="predicted"/>
<geneLocation type="plasmid" evidence="3">
    <name>pnve414</name>
</geneLocation>
<organism evidence="2 3">
    <name type="scientific">Natrinema versiforme</name>
    <dbReference type="NCBI Taxonomy" id="88724"/>
    <lineage>
        <taxon>Archaea</taxon>
        <taxon>Methanobacteriati</taxon>
        <taxon>Methanobacteriota</taxon>
        <taxon>Stenosarchaea group</taxon>
        <taxon>Halobacteria</taxon>
        <taxon>Halobacteriales</taxon>
        <taxon>Natrialbaceae</taxon>
        <taxon>Natrinema</taxon>
    </lineage>
</organism>
<evidence type="ECO:0000256" key="1">
    <source>
        <dbReference type="SAM" id="MobiDB-lite"/>
    </source>
</evidence>
<gene>
    <name evidence="2" type="ORF">FEJ81_21020</name>
</gene>
<reference evidence="3" key="1">
    <citation type="submission" date="2019-05" db="EMBL/GenBank/DDBJ databases">
        <title>Genome sequence and methylation pattern of the halophilic Archaeon Natrinema versiforme BOL5-4.</title>
        <authorList>
            <person name="DasSarma P."/>
            <person name="Anton B.P."/>
            <person name="DasSarma S.L."/>
            <person name="Martinez F.L."/>
            <person name="Guzman D."/>
            <person name="Roberts R.J."/>
            <person name="DasSarma S."/>
        </authorList>
    </citation>
    <scope>NUCLEOTIDE SEQUENCE [LARGE SCALE GENOMIC DNA]</scope>
    <source>
        <strain evidence="3">BOL5-4</strain>
        <plasmid evidence="3">pnve414</plasmid>
    </source>
</reference>
<dbReference type="Proteomes" id="UP000302218">
    <property type="component" value="Plasmid pNVE414"/>
</dbReference>
<name>A0A4P8WMX3_9EURY</name>
<protein>
    <submittedName>
        <fullName evidence="2">Uncharacterized protein</fullName>
    </submittedName>
</protein>